<protein>
    <recommendedName>
        <fullName evidence="14">GPI inositol-deacylase</fullName>
    </recommendedName>
</protein>
<evidence type="ECO:0008006" key="14">
    <source>
        <dbReference type="Google" id="ProtNLM"/>
    </source>
</evidence>
<dbReference type="GO" id="GO:0005874">
    <property type="term" value="C:microtubule"/>
    <property type="evidence" value="ECO:0007669"/>
    <property type="project" value="UniProtKB-KW"/>
</dbReference>
<accession>A0AAN6S2G2</accession>
<gene>
    <name evidence="12" type="ORF">QBC46DRAFT_460804</name>
</gene>
<comment type="similarity">
    <text evidence="2">Belongs to the kinesin light chain family.</text>
</comment>
<evidence type="ECO:0000256" key="3">
    <source>
        <dbReference type="ARBA" id="ARBA00022490"/>
    </source>
</evidence>
<dbReference type="Gene3D" id="3.40.50.300">
    <property type="entry name" value="P-loop containing nucleotide triphosphate hydrolases"/>
    <property type="match status" value="1"/>
</dbReference>
<evidence type="ECO:0000313" key="13">
    <source>
        <dbReference type="Proteomes" id="UP001303473"/>
    </source>
</evidence>
<reference evidence="13" key="1">
    <citation type="journal article" date="2023" name="Mol. Phylogenet. Evol.">
        <title>Genome-scale phylogeny and comparative genomics of the fungal order Sordariales.</title>
        <authorList>
            <person name="Hensen N."/>
            <person name="Bonometti L."/>
            <person name="Westerberg I."/>
            <person name="Brannstrom I.O."/>
            <person name="Guillou S."/>
            <person name="Cros-Aarteil S."/>
            <person name="Calhoun S."/>
            <person name="Haridas S."/>
            <person name="Kuo A."/>
            <person name="Mondo S."/>
            <person name="Pangilinan J."/>
            <person name="Riley R."/>
            <person name="LaButti K."/>
            <person name="Andreopoulos B."/>
            <person name="Lipzen A."/>
            <person name="Chen C."/>
            <person name="Yan M."/>
            <person name="Daum C."/>
            <person name="Ng V."/>
            <person name="Clum A."/>
            <person name="Steindorff A."/>
            <person name="Ohm R.A."/>
            <person name="Martin F."/>
            <person name="Silar P."/>
            <person name="Natvig D.O."/>
            <person name="Lalanne C."/>
            <person name="Gautier V."/>
            <person name="Ament-Velasquez S.L."/>
            <person name="Kruys A."/>
            <person name="Hutchinson M.I."/>
            <person name="Powell A.J."/>
            <person name="Barry K."/>
            <person name="Miller A.N."/>
            <person name="Grigoriev I.V."/>
            <person name="Debuchy R."/>
            <person name="Gladieux P."/>
            <person name="Hiltunen Thoren M."/>
            <person name="Johannesson H."/>
        </authorList>
    </citation>
    <scope>NUCLEOTIDE SEQUENCE [LARGE SCALE GENOMIC DNA]</scope>
    <source>
        <strain evidence="13">CBS 340.73</strain>
    </source>
</reference>
<organism evidence="12 13">
    <name type="scientific">Diplogelasinospora grovesii</name>
    <dbReference type="NCBI Taxonomy" id="303347"/>
    <lineage>
        <taxon>Eukaryota</taxon>
        <taxon>Fungi</taxon>
        <taxon>Dikarya</taxon>
        <taxon>Ascomycota</taxon>
        <taxon>Pezizomycotina</taxon>
        <taxon>Sordariomycetes</taxon>
        <taxon>Sordariomycetidae</taxon>
        <taxon>Sordariales</taxon>
        <taxon>Diplogelasinosporaceae</taxon>
        <taxon>Diplogelasinospora</taxon>
    </lineage>
</organism>
<dbReference type="SUPFAM" id="SSF48452">
    <property type="entry name" value="TPR-like"/>
    <property type="match status" value="2"/>
</dbReference>
<dbReference type="Gene3D" id="1.25.40.10">
    <property type="entry name" value="Tetratricopeptide repeat domain"/>
    <property type="match status" value="2"/>
</dbReference>
<keyword evidence="7" id="KW-0175">Coiled coil</keyword>
<dbReference type="GO" id="GO:0019894">
    <property type="term" value="F:kinesin binding"/>
    <property type="evidence" value="ECO:0007669"/>
    <property type="project" value="TreeGrafter"/>
</dbReference>
<keyword evidence="3" id="KW-0963">Cytoplasm</keyword>
<dbReference type="GO" id="GO:0043531">
    <property type="term" value="F:ADP binding"/>
    <property type="evidence" value="ECO:0007669"/>
    <property type="project" value="InterPro"/>
</dbReference>
<comment type="subcellular location">
    <subcellularLocation>
        <location evidence="1">Cytoplasm</location>
        <location evidence="1">Cytoskeleton</location>
    </subcellularLocation>
</comment>
<evidence type="ECO:0000313" key="12">
    <source>
        <dbReference type="EMBL" id="KAK3937548.1"/>
    </source>
</evidence>
<evidence type="ECO:0000256" key="8">
    <source>
        <dbReference type="ARBA" id="ARBA00023175"/>
    </source>
</evidence>
<keyword evidence="5" id="KW-0677">Repeat</keyword>
<dbReference type="GO" id="GO:0005737">
    <property type="term" value="C:cytoplasm"/>
    <property type="evidence" value="ECO:0007669"/>
    <property type="project" value="TreeGrafter"/>
</dbReference>
<dbReference type="PANTHER" id="PTHR45783:SF3">
    <property type="entry name" value="KINESIN LIGHT CHAIN"/>
    <property type="match status" value="1"/>
</dbReference>
<proteinExistence type="inferred from homology"/>
<dbReference type="SMART" id="SM00028">
    <property type="entry name" value="TPR"/>
    <property type="match status" value="4"/>
</dbReference>
<name>A0AAN6S2G2_9PEZI</name>
<dbReference type="AlphaFoldDB" id="A0AAN6S2G2"/>
<dbReference type="Pfam" id="PF13374">
    <property type="entry name" value="TPR_10"/>
    <property type="match status" value="1"/>
</dbReference>
<feature type="region of interest" description="Disordered" evidence="11">
    <location>
        <begin position="74"/>
        <end position="93"/>
    </location>
</feature>
<dbReference type="PROSITE" id="PS50005">
    <property type="entry name" value="TPR"/>
    <property type="match status" value="1"/>
</dbReference>
<evidence type="ECO:0000256" key="5">
    <source>
        <dbReference type="ARBA" id="ARBA00022737"/>
    </source>
</evidence>
<keyword evidence="8" id="KW-0505">Motor protein</keyword>
<dbReference type="Proteomes" id="UP001303473">
    <property type="component" value="Unassembled WGS sequence"/>
</dbReference>
<dbReference type="Pfam" id="PF13176">
    <property type="entry name" value="TPR_7"/>
    <property type="match status" value="1"/>
</dbReference>
<keyword evidence="4" id="KW-0493">Microtubule</keyword>
<dbReference type="InterPro" id="IPR011990">
    <property type="entry name" value="TPR-like_helical_dom_sf"/>
</dbReference>
<keyword evidence="6 10" id="KW-0802">TPR repeat</keyword>
<dbReference type="PRINTS" id="PR00381">
    <property type="entry name" value="KINESINLIGHT"/>
</dbReference>
<evidence type="ECO:0000256" key="6">
    <source>
        <dbReference type="ARBA" id="ARBA00022803"/>
    </source>
</evidence>
<dbReference type="InterPro" id="IPR002151">
    <property type="entry name" value="Kinesin_light"/>
</dbReference>
<sequence>MAQAATILSLFIVILSIAFLYDQVTKRIPTRLVAHQAPRSRCGLVLASTHSLPARASGVDIVFVHGLGSNPDTTWRATRPAPTPDAPEDARPDSERYVTWVSDFLPDDLPPAIRDDVRLFFYNYDSYWKRDALHTRLFNLGHALLEQIHDKIRVAEAERSRTLIFVAYSYGGLVVKQALVQAQANPDLRDVAEHTRAILFLGTPHRGSSFSAWGRRAAQALRPLGSNPSLLAELEYDSTALLDLQRAFVAIDRGDLSVFNFYEQRPTRLLRLWFLRWQEFCVREPSATYEGPRVRNIGLSVDHYGLNKFGSRNENYETLISKLLEIATSSARPTKHIYAVPLDTVQTYTQRDRLWEELQEKLQIRHEKATVPYAAVLYGLGGAGKSQLALKYAEEKRDRYNPILWIDAISEEAVRSSFERCAVELGLPDDRNKQHGSALADDGAIQAVRRWLRDRTESDEEWLAIGLQTIMPKGERGSVLITSRDELCLRLIPQGCEQIQVSDMTPLEGTTLLLQHLDYDPDSVSEEVRTSCNKVAHKLGYLALAIDLAGAYISNNRAPEQALTQYLEDFNRHRDELLKMDFFRGLRPTQKTKIVKDYGEYQPDLLLTFLAHFKGAIIQDEVFRLAALGTATIDDAFVNGIPPALQQFFPVEWDNFRYRQSREVLLRYNLLKRVEGTWPGVTMHGLVQWRARRTITKEYHQPEFRRHLIVHLPDVSISEMWNGGRDVENYESFIRETLGRWEEAEELFVQVMETRKTKLGADHPDTLTSINNLASTLWNQGRWEEAEKLFVQVMETSKTKLRADYPDMLMSMANLASTYRKQGRWEEAEKLFMRVMETSKTKLGADHPSTLTSMANLASTYRNQGRWEEAEKLFMQLGADHPDMLTSIANLASTYRNQGRWEEAEKLFVQLGADHPSTRTSMANLALTYRNQGRWEEAEKLFVRLRADHPDTLTSMNNLAFTWKH</sequence>
<keyword evidence="13" id="KW-1185">Reference proteome</keyword>
<evidence type="ECO:0000256" key="7">
    <source>
        <dbReference type="ARBA" id="ARBA00023054"/>
    </source>
</evidence>
<dbReference type="SUPFAM" id="SSF53474">
    <property type="entry name" value="alpha/beta-Hydrolases"/>
    <property type="match status" value="1"/>
</dbReference>
<dbReference type="Pfam" id="PF13424">
    <property type="entry name" value="TPR_12"/>
    <property type="match status" value="2"/>
</dbReference>
<dbReference type="PANTHER" id="PTHR45783">
    <property type="entry name" value="KINESIN LIGHT CHAIN"/>
    <property type="match status" value="1"/>
</dbReference>
<dbReference type="InterPro" id="IPR027417">
    <property type="entry name" value="P-loop_NTPase"/>
</dbReference>
<dbReference type="Gene3D" id="3.40.50.1820">
    <property type="entry name" value="alpha/beta hydrolase"/>
    <property type="match status" value="1"/>
</dbReference>
<dbReference type="SUPFAM" id="SSF52540">
    <property type="entry name" value="P-loop containing nucleoside triphosphate hydrolases"/>
    <property type="match status" value="1"/>
</dbReference>
<evidence type="ECO:0000256" key="11">
    <source>
        <dbReference type="SAM" id="MobiDB-lite"/>
    </source>
</evidence>
<comment type="caution">
    <text evidence="12">The sequence shown here is derived from an EMBL/GenBank/DDBJ whole genome shotgun (WGS) entry which is preliminary data.</text>
</comment>
<dbReference type="InterPro" id="IPR019734">
    <property type="entry name" value="TPR_rpt"/>
</dbReference>
<feature type="repeat" description="TPR" evidence="10">
    <location>
        <begin position="809"/>
        <end position="842"/>
    </location>
</feature>
<dbReference type="InterPro" id="IPR029058">
    <property type="entry name" value="AB_hydrolase_fold"/>
</dbReference>
<dbReference type="GO" id="GO:0005871">
    <property type="term" value="C:kinesin complex"/>
    <property type="evidence" value="ECO:0007669"/>
    <property type="project" value="InterPro"/>
</dbReference>
<dbReference type="GO" id="GO:0007018">
    <property type="term" value="P:microtubule-based movement"/>
    <property type="evidence" value="ECO:0007669"/>
    <property type="project" value="TreeGrafter"/>
</dbReference>
<evidence type="ECO:0000256" key="1">
    <source>
        <dbReference type="ARBA" id="ARBA00004245"/>
    </source>
</evidence>
<evidence type="ECO:0000256" key="9">
    <source>
        <dbReference type="ARBA" id="ARBA00023212"/>
    </source>
</evidence>
<evidence type="ECO:0000256" key="2">
    <source>
        <dbReference type="ARBA" id="ARBA00009622"/>
    </source>
</evidence>
<keyword evidence="9" id="KW-0206">Cytoskeleton</keyword>
<evidence type="ECO:0000256" key="4">
    <source>
        <dbReference type="ARBA" id="ARBA00022701"/>
    </source>
</evidence>
<dbReference type="EMBL" id="MU853851">
    <property type="protein sequence ID" value="KAK3937548.1"/>
    <property type="molecule type" value="Genomic_DNA"/>
</dbReference>
<evidence type="ECO:0000256" key="10">
    <source>
        <dbReference type="PROSITE-ProRule" id="PRU00339"/>
    </source>
</evidence>